<dbReference type="InParanoid" id="A0A0M8K9B2"/>
<sequence>MKVSNPIPTWGGDDPETVDEAERRIPAFLRHQDRLVSAADFSDITERTPGVDIGRVDVLPLFHPDRPTTTSAGVVTVMVIPKYDPLYPDAPRPNKLFLDTVCAHLNPRRLVTTEVHVRGPIYKRLWVSVGVNVIAGRDIAPVHDAVRQAVRTFLSPLVGGFDETGWPRDTQVDTNTLLAVVARVDGVQSVNEVQLGLETGGALDSIAMQGLELPHLVGISVASGSARPLDTVRGTTPPGDGDSPRLFPVPVVPESC</sequence>
<comment type="caution">
    <text evidence="1">The sequence shown here is derived from an EMBL/GenBank/DDBJ whole genome shotgun (WGS) entry which is preliminary data.</text>
</comment>
<accession>A0A0M8K9B2</accession>
<reference evidence="2" key="2">
    <citation type="submission" date="2015-08" db="EMBL/GenBank/DDBJ databases">
        <title>Draft Genome Sequence of a Heterotrophic Facultative Anaerobic Bacterium Ardenticatena maritima Strain 110S.</title>
        <authorList>
            <person name="Kawaichi S."/>
            <person name="Yoshida T."/>
            <person name="Sako Y."/>
            <person name="Nakamura R."/>
        </authorList>
    </citation>
    <scope>NUCLEOTIDE SEQUENCE [LARGE SCALE GENOMIC DNA]</scope>
    <source>
        <strain evidence="2">110S</strain>
    </source>
</reference>
<proteinExistence type="predicted"/>
<dbReference type="Proteomes" id="UP000037784">
    <property type="component" value="Unassembled WGS sequence"/>
</dbReference>
<evidence type="ECO:0000313" key="1">
    <source>
        <dbReference type="EMBL" id="GAP64385.1"/>
    </source>
</evidence>
<organism evidence="1 2">
    <name type="scientific">Ardenticatena maritima</name>
    <dbReference type="NCBI Taxonomy" id="872965"/>
    <lineage>
        <taxon>Bacteria</taxon>
        <taxon>Bacillati</taxon>
        <taxon>Chloroflexota</taxon>
        <taxon>Ardenticatenia</taxon>
        <taxon>Ardenticatenales</taxon>
        <taxon>Ardenticatenaceae</taxon>
        <taxon>Ardenticatena</taxon>
    </lineage>
</organism>
<gene>
    <name evidence="1" type="ORF">ARMA_2808</name>
</gene>
<dbReference type="AlphaFoldDB" id="A0A0M8K9B2"/>
<evidence type="ECO:0000313" key="2">
    <source>
        <dbReference type="Proteomes" id="UP000037784"/>
    </source>
</evidence>
<protein>
    <submittedName>
        <fullName evidence="1">Uncharacterized protein</fullName>
    </submittedName>
</protein>
<dbReference type="EMBL" id="BBZA01000253">
    <property type="protein sequence ID" value="GAP64385.1"/>
    <property type="molecule type" value="Genomic_DNA"/>
</dbReference>
<keyword evidence="2" id="KW-1185">Reference proteome</keyword>
<name>A0A0M8K9B2_9CHLR</name>
<reference evidence="1 2" key="1">
    <citation type="journal article" date="2015" name="Genome Announc.">
        <title>Draft Genome Sequence of a Heterotrophic Facultative Anaerobic Thermophilic Bacterium, Ardenticatena maritima Strain 110ST.</title>
        <authorList>
            <person name="Kawaichi S."/>
            <person name="Yoshida T."/>
            <person name="Sako Y."/>
            <person name="Nakamura R."/>
        </authorList>
    </citation>
    <scope>NUCLEOTIDE SEQUENCE [LARGE SCALE GENOMIC DNA]</scope>
    <source>
        <strain evidence="1 2">110S</strain>
    </source>
</reference>
<dbReference type="STRING" id="872965.SE16_02585"/>